<dbReference type="GO" id="GO:0003677">
    <property type="term" value="F:DNA binding"/>
    <property type="evidence" value="ECO:0007669"/>
    <property type="project" value="UniProtKB-KW"/>
</dbReference>
<evidence type="ECO:0000256" key="3">
    <source>
        <dbReference type="ARBA" id="ARBA00023125"/>
    </source>
</evidence>
<keyword evidence="9" id="KW-1185">Reference proteome</keyword>
<keyword evidence="2" id="KW-0805">Transcription regulation</keyword>
<keyword evidence="4" id="KW-0804">Transcription</keyword>
<evidence type="ECO:0000313" key="8">
    <source>
        <dbReference type="Proteomes" id="UP000237632"/>
    </source>
</evidence>
<dbReference type="GO" id="GO:0003700">
    <property type="term" value="F:DNA-binding transcription factor activity"/>
    <property type="evidence" value="ECO:0007669"/>
    <property type="project" value="InterPro"/>
</dbReference>
<proteinExistence type="inferred from homology"/>
<sequence length="291" mass="31441">MELRHLRYFLAVAAASNFTKAAQALGIGQPPLSQQIRALEDELGVELFKRTARGAELTVAGEVFAEEARRVLDDAERAARAAKRAARGEIGQLRVGFTGTAAFNSKVADLIRRFREAFPDTELTLLEATSGVLFDALEAGRLDVGIVRPERRIADTLHAADWDEEPMFVALPVAHRLARRRRIELAELADEAFVQVPREAGSALFDDIVAACNAAGFQPRMAQPAPQIASAVTLVAAGLGVSIVPMAITQVQVAGVVYRPVADDGLRARLAIASRRDAQSPVVRNFLALAW</sequence>
<dbReference type="PROSITE" id="PS50931">
    <property type="entry name" value="HTH_LYSR"/>
    <property type="match status" value="1"/>
</dbReference>
<dbReference type="GeneID" id="45678939"/>
<dbReference type="Proteomes" id="UP000237632">
    <property type="component" value="Unassembled WGS sequence"/>
</dbReference>
<keyword evidence="3" id="KW-0238">DNA-binding</keyword>
<name>A0A132E3D3_BURVI</name>
<gene>
    <name evidence="7" type="ORF">C6T65_18025</name>
    <name evidence="6" type="ORF">I5589_27795</name>
</gene>
<dbReference type="Pfam" id="PF00126">
    <property type="entry name" value="HTH_1"/>
    <property type="match status" value="1"/>
</dbReference>
<evidence type="ECO:0000256" key="2">
    <source>
        <dbReference type="ARBA" id="ARBA00023015"/>
    </source>
</evidence>
<dbReference type="CDD" id="cd08451">
    <property type="entry name" value="PBP2_BudR"/>
    <property type="match status" value="1"/>
</dbReference>
<dbReference type="PANTHER" id="PTHR30346">
    <property type="entry name" value="TRANSCRIPTIONAL DUAL REGULATOR HCAR-RELATED"/>
    <property type="match status" value="1"/>
</dbReference>
<dbReference type="EMBL" id="JADVKH010000102">
    <property type="protein sequence ID" value="MBJ9690888.1"/>
    <property type="molecule type" value="Genomic_DNA"/>
</dbReference>
<dbReference type="InterPro" id="IPR037410">
    <property type="entry name" value="BudR_PBP2"/>
</dbReference>
<protein>
    <submittedName>
        <fullName evidence="6 7">Transcriptional regulator</fullName>
    </submittedName>
</protein>
<evidence type="ECO:0000256" key="4">
    <source>
        <dbReference type="ARBA" id="ARBA00023163"/>
    </source>
</evidence>
<dbReference type="InterPro" id="IPR005119">
    <property type="entry name" value="LysR_subst-bd"/>
</dbReference>
<comment type="similarity">
    <text evidence="1">Belongs to the LysR transcriptional regulatory family.</text>
</comment>
<evidence type="ECO:0000313" key="9">
    <source>
        <dbReference type="Proteomes" id="UP000808215"/>
    </source>
</evidence>
<reference evidence="7 8" key="1">
    <citation type="submission" date="2018-03" db="EMBL/GenBank/DDBJ databases">
        <authorList>
            <person name="Nguyen K."/>
            <person name="Fouts D."/>
            <person name="Sutton G."/>
        </authorList>
    </citation>
    <scope>NUCLEOTIDE SEQUENCE [LARGE SCALE GENOMIC DNA]</scope>
    <source>
        <strain evidence="7 8">AU3578</strain>
    </source>
</reference>
<dbReference type="Gene3D" id="1.10.10.10">
    <property type="entry name" value="Winged helix-like DNA-binding domain superfamily/Winged helix DNA-binding domain"/>
    <property type="match status" value="1"/>
</dbReference>
<evidence type="ECO:0000313" key="7">
    <source>
        <dbReference type="EMBL" id="PRH40909.1"/>
    </source>
</evidence>
<evidence type="ECO:0000256" key="1">
    <source>
        <dbReference type="ARBA" id="ARBA00009437"/>
    </source>
</evidence>
<dbReference type="AlphaFoldDB" id="A0A132E3D3"/>
<dbReference type="InterPro" id="IPR036388">
    <property type="entry name" value="WH-like_DNA-bd_sf"/>
</dbReference>
<evidence type="ECO:0000259" key="5">
    <source>
        <dbReference type="PROSITE" id="PS50931"/>
    </source>
</evidence>
<feature type="domain" description="HTH lysR-type" evidence="5">
    <location>
        <begin position="1"/>
        <end position="58"/>
    </location>
</feature>
<dbReference type="EMBL" id="PVHK01000126">
    <property type="protein sequence ID" value="PRH40909.1"/>
    <property type="molecule type" value="Genomic_DNA"/>
</dbReference>
<reference evidence="6 9" key="2">
    <citation type="submission" date="2020-11" db="EMBL/GenBank/DDBJ databases">
        <title>Enhanced detection system for hospital associated transmission using whole genome sequencing surveillance.</title>
        <authorList>
            <person name="Harrison L.H."/>
            <person name="Van Tyne D."/>
            <person name="Marsh J.W."/>
            <person name="Griffith M.P."/>
            <person name="Snyder D.J."/>
            <person name="Cooper V.S."/>
            <person name="Mustapha M."/>
        </authorList>
    </citation>
    <scope>NUCLEOTIDE SEQUENCE [LARGE SCALE GENOMIC DNA]</scope>
    <source>
        <strain evidence="6 9">BC00020</strain>
    </source>
</reference>
<dbReference type="PRINTS" id="PR00039">
    <property type="entry name" value="HTHLYSR"/>
</dbReference>
<dbReference type="Pfam" id="PF03466">
    <property type="entry name" value="LysR_substrate"/>
    <property type="match status" value="1"/>
</dbReference>
<comment type="caution">
    <text evidence="7">The sequence shown here is derived from an EMBL/GenBank/DDBJ whole genome shotgun (WGS) entry which is preliminary data.</text>
</comment>
<dbReference type="GO" id="GO:0032993">
    <property type="term" value="C:protein-DNA complex"/>
    <property type="evidence" value="ECO:0007669"/>
    <property type="project" value="TreeGrafter"/>
</dbReference>
<dbReference type="SUPFAM" id="SSF53850">
    <property type="entry name" value="Periplasmic binding protein-like II"/>
    <property type="match status" value="1"/>
</dbReference>
<dbReference type="InterPro" id="IPR000847">
    <property type="entry name" value="LysR_HTH_N"/>
</dbReference>
<dbReference type="Gene3D" id="3.40.190.10">
    <property type="entry name" value="Periplasmic binding protein-like II"/>
    <property type="match status" value="2"/>
</dbReference>
<organism evidence="7 8">
    <name type="scientific">Burkholderia vietnamiensis</name>
    <dbReference type="NCBI Taxonomy" id="60552"/>
    <lineage>
        <taxon>Bacteria</taxon>
        <taxon>Pseudomonadati</taxon>
        <taxon>Pseudomonadota</taxon>
        <taxon>Betaproteobacteria</taxon>
        <taxon>Burkholderiales</taxon>
        <taxon>Burkholderiaceae</taxon>
        <taxon>Burkholderia</taxon>
        <taxon>Burkholderia cepacia complex</taxon>
    </lineage>
</organism>
<dbReference type="InterPro" id="IPR036390">
    <property type="entry name" value="WH_DNA-bd_sf"/>
</dbReference>
<dbReference type="Proteomes" id="UP000808215">
    <property type="component" value="Unassembled WGS sequence"/>
</dbReference>
<accession>A0A132E3D3</accession>
<dbReference type="FunFam" id="1.10.10.10:FF:000001">
    <property type="entry name" value="LysR family transcriptional regulator"/>
    <property type="match status" value="1"/>
</dbReference>
<evidence type="ECO:0000313" key="6">
    <source>
        <dbReference type="EMBL" id="MBJ9690888.1"/>
    </source>
</evidence>
<dbReference type="SUPFAM" id="SSF46785">
    <property type="entry name" value="Winged helix' DNA-binding domain"/>
    <property type="match status" value="1"/>
</dbReference>
<dbReference type="RefSeq" id="WP_045577935.1">
    <property type="nucleotide sequence ID" value="NZ_CAAAFK010000005.1"/>
</dbReference>
<dbReference type="PANTHER" id="PTHR30346:SF30">
    <property type="entry name" value="SMALL NEUTRAL PROTEASE REGULATORY PROTEIN"/>
    <property type="match status" value="1"/>
</dbReference>